<name>A0ABR8ESD0_NOSLI</name>
<organism evidence="1 2">
    <name type="scientific">Nostoc linckia FACHB-391</name>
    <dbReference type="NCBI Taxonomy" id="2692906"/>
    <lineage>
        <taxon>Bacteria</taxon>
        <taxon>Bacillati</taxon>
        <taxon>Cyanobacteriota</taxon>
        <taxon>Cyanophyceae</taxon>
        <taxon>Nostocales</taxon>
        <taxon>Nostocaceae</taxon>
        <taxon>Nostoc</taxon>
    </lineage>
</organism>
<proteinExistence type="predicted"/>
<accession>A0ABR8ESD0</accession>
<reference evidence="1 2" key="1">
    <citation type="journal article" date="2020" name="ISME J.">
        <title>Comparative genomics reveals insights into cyanobacterial evolution and habitat adaptation.</title>
        <authorList>
            <person name="Chen M.Y."/>
            <person name="Teng W.K."/>
            <person name="Zhao L."/>
            <person name="Hu C.X."/>
            <person name="Zhou Y.K."/>
            <person name="Han B.P."/>
            <person name="Song L.R."/>
            <person name="Shu W.S."/>
        </authorList>
    </citation>
    <scope>NUCLEOTIDE SEQUENCE [LARGE SCALE GENOMIC DNA]</scope>
    <source>
        <strain evidence="1 2">FACHB-391</strain>
    </source>
</reference>
<evidence type="ECO:0000313" key="1">
    <source>
        <dbReference type="EMBL" id="MBD2560492.1"/>
    </source>
</evidence>
<dbReference type="Proteomes" id="UP000604661">
    <property type="component" value="Unassembled WGS sequence"/>
</dbReference>
<comment type="caution">
    <text evidence="1">The sequence shown here is derived from an EMBL/GenBank/DDBJ whole genome shotgun (WGS) entry which is preliminary data.</text>
</comment>
<keyword evidence="2" id="KW-1185">Reference proteome</keyword>
<dbReference type="EMBL" id="JACJTE010000006">
    <property type="protein sequence ID" value="MBD2560492.1"/>
    <property type="molecule type" value="Genomic_DNA"/>
</dbReference>
<protein>
    <submittedName>
        <fullName evidence="1">Uncharacterized protein</fullName>
    </submittedName>
</protein>
<dbReference type="RefSeq" id="WP_190901125.1">
    <property type="nucleotide sequence ID" value="NZ_JACJTE010000006.1"/>
</dbReference>
<gene>
    <name evidence="1" type="ORF">H6G95_07635</name>
</gene>
<dbReference type="Pfam" id="PF13384">
    <property type="entry name" value="HTH_23"/>
    <property type="match status" value="1"/>
</dbReference>
<evidence type="ECO:0000313" key="2">
    <source>
        <dbReference type="Proteomes" id="UP000604661"/>
    </source>
</evidence>
<sequence length="182" mass="20481">MSKDRKKEAIALLAKGATQAQVARSLSISRQAVSLWLKSETFRDEVQKARKDFLATQNEHEKLELNSLVEKIPIPISEPITTFKSVLRQQEIDLLSKIELNLLPQLLEGGGVRVASVLLKLSERRSKLLGLDLKPYDVLEAFQVLVSEQCADPFQMRVVSDGLDQIKKQLKCVTDVTRAIEE</sequence>